<protein>
    <recommendedName>
        <fullName evidence="5">DUF434 domain-containing protein</fullName>
    </recommendedName>
</protein>
<dbReference type="eggNOG" id="COG2454">
    <property type="taxonomic scope" value="Bacteria"/>
</dbReference>
<dbReference type="InterPro" id="IPR007368">
    <property type="entry name" value="DUF434"/>
</dbReference>
<keyword evidence="4" id="KW-1185">Reference proteome</keyword>
<name>R4JY30_CLOPA</name>
<evidence type="ECO:0000313" key="3">
    <source>
        <dbReference type="EMBL" id="AGK95722.1"/>
    </source>
</evidence>
<organism evidence="3 4">
    <name type="scientific">Clostridium pasteurianum BC1</name>
    <dbReference type="NCBI Taxonomy" id="86416"/>
    <lineage>
        <taxon>Bacteria</taxon>
        <taxon>Bacillati</taxon>
        <taxon>Bacillota</taxon>
        <taxon>Clostridia</taxon>
        <taxon>Eubacteriales</taxon>
        <taxon>Clostridiaceae</taxon>
        <taxon>Clostridium</taxon>
    </lineage>
</organism>
<evidence type="ECO:0000259" key="2">
    <source>
        <dbReference type="Pfam" id="PF18481"/>
    </source>
</evidence>
<evidence type="ECO:0000313" key="4">
    <source>
        <dbReference type="Proteomes" id="UP000013523"/>
    </source>
</evidence>
<dbReference type="RefSeq" id="WP_015614048.1">
    <property type="nucleotide sequence ID" value="NC_021182.1"/>
</dbReference>
<dbReference type="KEGG" id="cpas:Clopa_0680"/>
<dbReference type="PANTHER" id="PTHR42252">
    <property type="entry name" value="DUF5616 DOMAIN-CONTAINING PROTEIN"/>
    <property type="match status" value="1"/>
</dbReference>
<feature type="domain" description="DUF434" evidence="1">
    <location>
        <begin position="25"/>
        <end position="80"/>
    </location>
</feature>
<accession>R4JY30</accession>
<dbReference type="HOGENOM" id="CLU_102155_0_0_9"/>
<dbReference type="STRING" id="86416.Clopa_0680"/>
<dbReference type="InterPro" id="IPR041652">
    <property type="entry name" value="DUF5616"/>
</dbReference>
<sequence>MELRSVKRGTDPQDSRWFSTEAILKLQRAQEELEWLLNRGYNNKSVMNMIGNHYQFSLRQRNALVRSTSSREKRNSRKEKCVTSASCRDNCIYIDGFNLIITLEVALSGGILVLCNDGTIRDLAGLRGTYSIIDKTDFALNLIGKELSNTHISKAKFFLDAGVSNSGRLKKFILEHAEKWNLSMKVELIQHVDSFLYTKERVVTSDSVILDNCESWINFGRKIIEDYIADANIVELSGK</sequence>
<evidence type="ECO:0008006" key="5">
    <source>
        <dbReference type="Google" id="ProtNLM"/>
    </source>
</evidence>
<dbReference type="EMBL" id="CP003261">
    <property type="protein sequence ID" value="AGK95722.1"/>
    <property type="molecule type" value="Genomic_DNA"/>
</dbReference>
<dbReference type="OrthoDB" id="5372493at2"/>
<feature type="domain" description="DUF5616" evidence="2">
    <location>
        <begin position="86"/>
        <end position="221"/>
    </location>
</feature>
<dbReference type="PATRIC" id="fig|86416.3.peg.668"/>
<reference evidence="3 4" key="1">
    <citation type="submission" date="2012-01" db="EMBL/GenBank/DDBJ databases">
        <title>Complete sequence of chromosome of Clostridium pasteurianum BC1.</title>
        <authorList>
            <consortium name="US DOE Joint Genome Institute"/>
            <person name="Lucas S."/>
            <person name="Han J."/>
            <person name="Lapidus A."/>
            <person name="Cheng J.-F."/>
            <person name="Goodwin L."/>
            <person name="Pitluck S."/>
            <person name="Peters L."/>
            <person name="Mikhailova N."/>
            <person name="Teshima H."/>
            <person name="Detter J.C."/>
            <person name="Han C."/>
            <person name="Tapia R."/>
            <person name="Land M."/>
            <person name="Hauser L."/>
            <person name="Kyrpides N."/>
            <person name="Ivanova N."/>
            <person name="Pagani I."/>
            <person name="Dunn J."/>
            <person name="Taghavi S."/>
            <person name="Francis A."/>
            <person name="van der Lelie D."/>
            <person name="Woyke T."/>
        </authorList>
    </citation>
    <scope>NUCLEOTIDE SEQUENCE [LARGE SCALE GENOMIC DNA]</scope>
    <source>
        <strain evidence="3 4">BC1</strain>
    </source>
</reference>
<dbReference type="Pfam" id="PF04256">
    <property type="entry name" value="DUF434"/>
    <property type="match status" value="1"/>
</dbReference>
<dbReference type="AlphaFoldDB" id="R4JY30"/>
<dbReference type="Pfam" id="PF18481">
    <property type="entry name" value="DUF5616"/>
    <property type="match status" value="1"/>
</dbReference>
<gene>
    <name evidence="3" type="ORF">Clopa_0680</name>
</gene>
<evidence type="ECO:0000259" key="1">
    <source>
        <dbReference type="Pfam" id="PF04256"/>
    </source>
</evidence>
<proteinExistence type="predicted"/>
<dbReference type="PANTHER" id="PTHR42252:SF1">
    <property type="entry name" value="DUF434 DOMAIN-CONTAINING PROTEIN"/>
    <property type="match status" value="1"/>
</dbReference>
<dbReference type="Proteomes" id="UP000013523">
    <property type="component" value="Chromosome"/>
</dbReference>